<sequence length="369" mass="41749">MNRRSFLIRSGLMLLTAGGGTMLFRSLNELKTLGRQGLTQGVEGLDADHAAILYFAALAPSGHNAQPWTVKILTENHWILGTAESRWLPVIDPGNREMLISLGAFLENLILAAQQYGYAVKSQLVPENSKNQAVIDITFCKGTIPYTTDCSRIEMRRTLRNNMLPTLLSPEDIDLLVGEQKETWFYFSQQSAEGQYLAAMTVEANKTQTYKEAAQIELAQWIRWSNRDVMKFRNGLTAETMEIEGVSRWYVKNFYTDKSVLGHDFRQATIEKIKEQTAAGGGWLLITSATSRQGLINVGRKLERIWLTLREHKIAIHPMNQLIEEETFKQVAAEKLGMKHELQLLLRVGYTAAYPMPVSPRMARETILL</sequence>
<dbReference type="SUPFAM" id="SSF55469">
    <property type="entry name" value="FMN-dependent nitroreductase-like"/>
    <property type="match status" value="2"/>
</dbReference>
<reference evidence="3" key="1">
    <citation type="submission" date="2016-10" db="EMBL/GenBank/DDBJ databases">
        <authorList>
            <person name="Varghese N."/>
            <person name="Submissions S."/>
        </authorList>
    </citation>
    <scope>NUCLEOTIDE SEQUENCE [LARGE SCALE GENOMIC DNA]</scope>
    <source>
        <strain evidence="3">DSM 2179</strain>
    </source>
</reference>
<dbReference type="NCBIfam" id="NF047509">
    <property type="entry name" value="Rv3131_FMN_oxido"/>
    <property type="match status" value="1"/>
</dbReference>
<dbReference type="Gene3D" id="3.40.109.10">
    <property type="entry name" value="NADH Oxidase"/>
    <property type="match status" value="1"/>
</dbReference>
<keyword evidence="1" id="KW-0812">Transmembrane</keyword>
<dbReference type="Gene3D" id="3.40.109.30">
    <property type="entry name" value="putative nitroreductase (tm1586), domain 2"/>
    <property type="match status" value="1"/>
</dbReference>
<proteinExistence type="predicted"/>
<protein>
    <recommendedName>
        <fullName evidence="4">Nitroreductase family protein</fullName>
    </recommendedName>
</protein>
<dbReference type="EMBL" id="FNZK01000017">
    <property type="protein sequence ID" value="SEJ78982.1"/>
    <property type="molecule type" value="Genomic_DNA"/>
</dbReference>
<keyword evidence="1" id="KW-1133">Transmembrane helix</keyword>
<dbReference type="AlphaFoldDB" id="A0A1H7BW97"/>
<dbReference type="RefSeq" id="WP_091833564.1">
    <property type="nucleotide sequence ID" value="NZ_FNZK01000017.1"/>
</dbReference>
<dbReference type="STRING" id="84035.SAMN05660742_11730"/>
<dbReference type="InterPro" id="IPR000415">
    <property type="entry name" value="Nitroreductase-like"/>
</dbReference>
<keyword evidence="1" id="KW-0472">Membrane</keyword>
<keyword evidence="3" id="KW-1185">Reference proteome</keyword>
<organism evidence="2 3">
    <name type="scientific">Propionispira arboris</name>
    <dbReference type="NCBI Taxonomy" id="84035"/>
    <lineage>
        <taxon>Bacteria</taxon>
        <taxon>Bacillati</taxon>
        <taxon>Bacillota</taxon>
        <taxon>Negativicutes</taxon>
        <taxon>Selenomonadales</taxon>
        <taxon>Selenomonadaceae</taxon>
        <taxon>Propionispira</taxon>
    </lineage>
</organism>
<name>A0A1H7BW97_9FIRM</name>
<dbReference type="Proteomes" id="UP000199662">
    <property type="component" value="Unassembled WGS sequence"/>
</dbReference>
<dbReference type="GO" id="GO:0016491">
    <property type="term" value="F:oxidoreductase activity"/>
    <property type="evidence" value="ECO:0007669"/>
    <property type="project" value="InterPro"/>
</dbReference>
<evidence type="ECO:0000313" key="2">
    <source>
        <dbReference type="EMBL" id="SEJ78982.1"/>
    </source>
</evidence>
<evidence type="ECO:0000313" key="3">
    <source>
        <dbReference type="Proteomes" id="UP000199662"/>
    </source>
</evidence>
<gene>
    <name evidence="2" type="ORF">SAMN05660742_11730</name>
</gene>
<evidence type="ECO:0000256" key="1">
    <source>
        <dbReference type="SAM" id="Phobius"/>
    </source>
</evidence>
<feature type="transmembrane region" description="Helical" evidence="1">
    <location>
        <begin position="6"/>
        <end position="24"/>
    </location>
</feature>
<accession>A0A1H7BW97</accession>
<evidence type="ECO:0008006" key="4">
    <source>
        <dbReference type="Google" id="ProtNLM"/>
    </source>
</evidence>